<dbReference type="Proteomes" id="UP000011996">
    <property type="component" value="Unassembled WGS sequence"/>
</dbReference>
<reference evidence="1 2" key="1">
    <citation type="journal article" date="2013" name="Mar. Genomics">
        <title>Expression of sulfatases in Rhodopirellula baltica and the diversity of sulfatases in the genus Rhodopirellula.</title>
        <authorList>
            <person name="Wegner C.E."/>
            <person name="Richter-Heitmann T."/>
            <person name="Klindworth A."/>
            <person name="Klockow C."/>
            <person name="Richter M."/>
            <person name="Achstetter T."/>
            <person name="Glockner F.O."/>
            <person name="Harder J."/>
        </authorList>
    </citation>
    <scope>NUCLEOTIDE SEQUENCE [LARGE SCALE GENOMIC DNA]</scope>
    <source>
        <strain evidence="1 2">SH398</strain>
    </source>
</reference>
<name>M5SFV8_9BACT</name>
<protein>
    <submittedName>
        <fullName evidence="1">Uncharacterized protein</fullName>
    </submittedName>
</protein>
<evidence type="ECO:0000313" key="1">
    <source>
        <dbReference type="EMBL" id="EMI25069.1"/>
    </source>
</evidence>
<sequence length="50" mass="5831">MEASRVTIVLMNTQAERGSYGRGLLALRQQMKWNAQRPRVTALRSRLQMR</sequence>
<dbReference type="PATRIC" id="fig|1263868.3.peg.4720"/>
<dbReference type="AlphaFoldDB" id="M5SFV8"/>
<organism evidence="1 2">
    <name type="scientific">Rhodopirellula europaea SH398</name>
    <dbReference type="NCBI Taxonomy" id="1263868"/>
    <lineage>
        <taxon>Bacteria</taxon>
        <taxon>Pseudomonadati</taxon>
        <taxon>Planctomycetota</taxon>
        <taxon>Planctomycetia</taxon>
        <taxon>Pirellulales</taxon>
        <taxon>Pirellulaceae</taxon>
        <taxon>Rhodopirellula</taxon>
    </lineage>
</organism>
<comment type="caution">
    <text evidence="1">The sequence shown here is derived from an EMBL/GenBank/DDBJ whole genome shotgun (WGS) entry which is preliminary data.</text>
</comment>
<evidence type="ECO:0000313" key="2">
    <source>
        <dbReference type="Proteomes" id="UP000011996"/>
    </source>
</evidence>
<gene>
    <name evidence="1" type="ORF">RESH_04352</name>
</gene>
<accession>M5SFV8</accession>
<dbReference type="EMBL" id="ANOF01000141">
    <property type="protein sequence ID" value="EMI25069.1"/>
    <property type="molecule type" value="Genomic_DNA"/>
</dbReference>
<proteinExistence type="predicted"/>